<dbReference type="EMBL" id="OX596109">
    <property type="protein sequence ID" value="CAN0268660.1"/>
    <property type="molecule type" value="Genomic_DNA"/>
</dbReference>
<reference evidence="1" key="2">
    <citation type="submission" date="2025-03" db="EMBL/GenBank/DDBJ databases">
        <authorList>
            <consortium name="ELIXIR-Norway"/>
            <consortium name="Elixir Norway"/>
        </authorList>
    </citation>
    <scope>NUCLEOTIDE SEQUENCE</scope>
</reference>
<accession>A0AC59Z6N3</accession>
<organism evidence="1 2">
    <name type="scientific">Rangifer tarandus platyrhynchus</name>
    <name type="common">Svalbard reindeer</name>
    <dbReference type="NCBI Taxonomy" id="3082113"/>
    <lineage>
        <taxon>Eukaryota</taxon>
        <taxon>Metazoa</taxon>
        <taxon>Chordata</taxon>
        <taxon>Craniata</taxon>
        <taxon>Vertebrata</taxon>
        <taxon>Euteleostomi</taxon>
        <taxon>Mammalia</taxon>
        <taxon>Eutheria</taxon>
        <taxon>Laurasiatheria</taxon>
        <taxon>Artiodactyla</taxon>
        <taxon>Ruminantia</taxon>
        <taxon>Pecora</taxon>
        <taxon>Cervidae</taxon>
        <taxon>Odocoileinae</taxon>
        <taxon>Rangifer</taxon>
    </lineage>
</organism>
<proteinExistence type="predicted"/>
<sequence length="102" mass="10646">MHAASGSQGGLSGASVCPVIPCPEEWLIPQSDSEGRLSPPPHSLVSDHRPSPSCAPPHTHSVVCTCLASTPLVLRWQHPVPPPGDVSESLGARVVTRTMDVV</sequence>
<reference evidence="1" key="1">
    <citation type="submission" date="2023-05" db="EMBL/GenBank/DDBJ databases">
        <authorList>
            <consortium name="ELIXIR-Norway"/>
        </authorList>
    </citation>
    <scope>NUCLEOTIDE SEQUENCE</scope>
</reference>
<evidence type="ECO:0000313" key="2">
    <source>
        <dbReference type="Proteomes" id="UP001162501"/>
    </source>
</evidence>
<gene>
    <name evidence="1" type="ORF">MRATA1EN22A_LOCUS14633</name>
</gene>
<protein>
    <submittedName>
        <fullName evidence="1">Uncharacterized protein</fullName>
    </submittedName>
</protein>
<name>A0AC59Z6N3_RANTA</name>
<evidence type="ECO:0000313" key="1">
    <source>
        <dbReference type="EMBL" id="CAN0268660.1"/>
    </source>
</evidence>
<dbReference type="Proteomes" id="UP001162501">
    <property type="component" value="Chromosome 25"/>
</dbReference>